<dbReference type="InterPro" id="IPR040504">
    <property type="entry name" value="TFIIF_beta_N"/>
</dbReference>
<evidence type="ECO:0000259" key="10">
    <source>
        <dbReference type="Pfam" id="PF02270"/>
    </source>
</evidence>
<dbReference type="InterPro" id="IPR003196">
    <property type="entry name" value="TFIIF_beta"/>
</dbReference>
<keyword evidence="5 9" id="KW-0238">DNA-binding</keyword>
<dbReference type="PANTHER" id="PTHR10445:SF0">
    <property type="entry name" value="GENERAL TRANSCRIPTION FACTOR IIF SUBUNIT 2"/>
    <property type="match status" value="1"/>
</dbReference>
<evidence type="ECO:0000256" key="7">
    <source>
        <dbReference type="ARBA" id="ARBA00023242"/>
    </source>
</evidence>
<dbReference type="RefSeq" id="XP_013793997.1">
    <property type="nucleotide sequence ID" value="XM_013938543.2"/>
</dbReference>
<dbReference type="InterPro" id="IPR036388">
    <property type="entry name" value="WH-like_DNA-bd_sf"/>
</dbReference>
<dbReference type="Gene3D" id="1.10.10.10">
    <property type="entry name" value="Winged helix-like DNA-binding domain superfamily/Winged helix DNA-binding domain"/>
    <property type="match status" value="1"/>
</dbReference>
<comment type="function">
    <text evidence="9">TFIIF is a general transcription initiation factor that binds to RNA polymerase II and helps to recruit it to the initiation complex in collaboration with TFIIB.</text>
</comment>
<keyword evidence="4 9" id="KW-0805">Transcription regulation</keyword>
<evidence type="ECO:0000313" key="12">
    <source>
        <dbReference type="Proteomes" id="UP000694941"/>
    </source>
</evidence>
<dbReference type="Pfam" id="PF17683">
    <property type="entry name" value="TFIIF_beta_N"/>
    <property type="match status" value="1"/>
</dbReference>
<comment type="subcellular location">
    <subcellularLocation>
        <location evidence="1 9">Nucleus</location>
    </subcellularLocation>
</comment>
<evidence type="ECO:0000313" key="13">
    <source>
        <dbReference type="RefSeq" id="XP_013793996.1"/>
    </source>
</evidence>
<dbReference type="InterPro" id="IPR011039">
    <property type="entry name" value="TFIIF_interaction"/>
</dbReference>
<reference evidence="13 14" key="1">
    <citation type="submission" date="2025-05" db="UniProtKB">
        <authorList>
            <consortium name="RefSeq"/>
        </authorList>
    </citation>
    <scope>IDENTIFICATION</scope>
    <source>
        <tissue evidence="13 14">Muscle</tissue>
    </source>
</reference>
<proteinExistence type="inferred from homology"/>
<feature type="domain" description="TFIIF beta subunit N-terminal" evidence="11">
    <location>
        <begin position="15"/>
        <end position="158"/>
    </location>
</feature>
<dbReference type="CDD" id="cd07980">
    <property type="entry name" value="TFIIF_beta"/>
    <property type="match status" value="1"/>
</dbReference>
<evidence type="ECO:0000256" key="9">
    <source>
        <dbReference type="PIRNR" id="PIRNR015849"/>
    </source>
</evidence>
<dbReference type="PANTHER" id="PTHR10445">
    <property type="entry name" value="GENERAL TRANSCRIPTION FACTOR IIF SUBUNIT 2"/>
    <property type="match status" value="1"/>
</dbReference>
<evidence type="ECO:0000256" key="4">
    <source>
        <dbReference type="ARBA" id="ARBA00023015"/>
    </source>
</evidence>
<feature type="domain" description="TFIIF beta subunit HTH" evidence="10">
    <location>
        <begin position="187"/>
        <end position="250"/>
    </location>
</feature>
<dbReference type="SUPFAM" id="SSF50916">
    <property type="entry name" value="Rap30/74 interaction domains"/>
    <property type="match status" value="1"/>
</dbReference>
<dbReference type="Proteomes" id="UP000694941">
    <property type="component" value="Unplaced"/>
</dbReference>
<comment type="similarity">
    <text evidence="2 9">Belongs to the TFIIF beta subunit family.</text>
</comment>
<dbReference type="SUPFAM" id="SSF46785">
    <property type="entry name" value="Winged helix' DNA-binding domain"/>
    <property type="match status" value="1"/>
</dbReference>
<evidence type="ECO:0000256" key="8">
    <source>
        <dbReference type="ARBA" id="ARBA00033388"/>
    </source>
</evidence>
<organism evidence="12 13">
    <name type="scientific">Limulus polyphemus</name>
    <name type="common">Atlantic horseshoe crab</name>
    <dbReference type="NCBI Taxonomy" id="6850"/>
    <lineage>
        <taxon>Eukaryota</taxon>
        <taxon>Metazoa</taxon>
        <taxon>Ecdysozoa</taxon>
        <taxon>Arthropoda</taxon>
        <taxon>Chelicerata</taxon>
        <taxon>Merostomata</taxon>
        <taxon>Xiphosura</taxon>
        <taxon>Limulidae</taxon>
        <taxon>Limulus</taxon>
    </lineage>
</organism>
<evidence type="ECO:0000259" key="11">
    <source>
        <dbReference type="Pfam" id="PF17683"/>
    </source>
</evidence>
<protein>
    <recommendedName>
        <fullName evidence="3 9">General transcription factor IIF subunit 2</fullName>
    </recommendedName>
    <alternativeName>
        <fullName evidence="8 9">Transcription initiation factor IIF subunit beta</fullName>
    </alternativeName>
</protein>
<evidence type="ECO:0000256" key="5">
    <source>
        <dbReference type="ARBA" id="ARBA00023125"/>
    </source>
</evidence>
<dbReference type="RefSeq" id="XP_013793996.1">
    <property type="nucleotide sequence ID" value="XM_013938542.2"/>
</dbReference>
<gene>
    <name evidence="13 14" type="primary">LOC106478035</name>
</gene>
<dbReference type="Pfam" id="PF02270">
    <property type="entry name" value="TFIIF_beta"/>
    <property type="match status" value="1"/>
</dbReference>
<name>A0ABM1C4I5_LIMPO</name>
<evidence type="ECO:0000256" key="3">
    <source>
        <dbReference type="ARBA" id="ARBA00020815"/>
    </source>
</evidence>
<dbReference type="InterPro" id="IPR040450">
    <property type="entry name" value="TFIIF_beta_HTH"/>
</dbReference>
<keyword evidence="12" id="KW-1185">Reference proteome</keyword>
<evidence type="ECO:0000256" key="2">
    <source>
        <dbReference type="ARBA" id="ARBA00009543"/>
    </source>
</evidence>
<evidence type="ECO:0000256" key="1">
    <source>
        <dbReference type="ARBA" id="ARBA00004123"/>
    </source>
</evidence>
<evidence type="ECO:0000256" key="6">
    <source>
        <dbReference type="ARBA" id="ARBA00023163"/>
    </source>
</evidence>
<dbReference type="PIRSF" id="PIRSF015849">
    <property type="entry name" value="TFIIF-beta"/>
    <property type="match status" value="1"/>
</dbReference>
<dbReference type="InterPro" id="IPR036390">
    <property type="entry name" value="WH_DNA-bd_sf"/>
</dbReference>
<keyword evidence="6 9" id="KW-0804">Transcription</keyword>
<sequence>MSVVEKEIDCANAARGVWLVKVPKYISTRWEKAESLTEVGRLKIAKGSGGKPEITFKLAEDLVNMKDTGDKTVIPRDHQFAVSTIPNQVLAVFSEPRGDNSGESTLGQGESNGKLVLEGHVVQKGECRPIVNEKYMQLKRQSILQASQPQRSVKQIAKIVQNFKPVSDHKNNIEFEQRKKAEGKKSREDKEKVMDMLFAAFEKHQYYNLKDLEKITRQPIPYLKEILKEICNYNAKNPHKNMWELKPEFRHYKDKNNTS</sequence>
<accession>A0ABM1C4I5</accession>
<dbReference type="GeneID" id="106478035"/>
<evidence type="ECO:0000313" key="14">
    <source>
        <dbReference type="RefSeq" id="XP_013793997.1"/>
    </source>
</evidence>
<keyword evidence="7 9" id="KW-0539">Nucleus</keyword>